<dbReference type="Pfam" id="PF05076">
    <property type="entry name" value="SUFU"/>
    <property type="match status" value="1"/>
</dbReference>
<sequence length="183" mass="21404">MYNLELLKQHLETNWGKSTDKKDQIPDPLEKMSEDFSVLEFPPSEKHDFWIYSTLGMSTDNPDNLIELHVYSNKQDSALIELLTISASFHRNEAPLGLHHTVNFGRPWQDDSACSFGFISLPYMDGEALEIFDFEDSHLHNLWLLPITESERDYKIENGWDELEQRFEDNGLDYLNPQRYSCV</sequence>
<evidence type="ECO:0000313" key="3">
    <source>
        <dbReference type="Proteomes" id="UP001479606"/>
    </source>
</evidence>
<dbReference type="InterPro" id="IPR020941">
    <property type="entry name" value="SUFU-like_domain"/>
</dbReference>
<feature type="domain" description="Suppressor of fused-like" evidence="1">
    <location>
        <begin position="36"/>
        <end position="179"/>
    </location>
</feature>
<evidence type="ECO:0000313" key="2">
    <source>
        <dbReference type="EMBL" id="MEL5996516.1"/>
    </source>
</evidence>
<dbReference type="RefSeq" id="WP_342300969.1">
    <property type="nucleotide sequence ID" value="NZ_JBCEVZ010000078.1"/>
</dbReference>
<name>A0ABU9M2X4_9BACT</name>
<reference evidence="2 3" key="1">
    <citation type="journal article" date="2018" name="Arch. Microbiol.">
        <title>Hymenobacter segetis sp. nov., isolated from soil.</title>
        <authorList>
            <person name="Ten L.N."/>
            <person name="Lim S.J."/>
            <person name="Kim B.O."/>
            <person name="Kang I.K."/>
            <person name="Jung H.Y."/>
        </authorList>
    </citation>
    <scope>NUCLEOTIDE SEQUENCE [LARGE SCALE GENOMIC DNA]</scope>
    <source>
        <strain evidence="2 3">S7-3-11</strain>
    </source>
</reference>
<dbReference type="EMBL" id="JBCEVZ010000078">
    <property type="protein sequence ID" value="MEL5996516.1"/>
    <property type="molecule type" value="Genomic_DNA"/>
</dbReference>
<accession>A0ABU9M2X4</accession>
<comment type="caution">
    <text evidence="2">The sequence shown here is derived from an EMBL/GenBank/DDBJ whole genome shotgun (WGS) entry which is preliminary data.</text>
</comment>
<dbReference type="Proteomes" id="UP001479606">
    <property type="component" value="Unassembled WGS sequence"/>
</dbReference>
<protein>
    <submittedName>
        <fullName evidence="2">Suppressor of fused domain protein</fullName>
    </submittedName>
</protein>
<gene>
    <name evidence="2" type="ORF">AAFH49_20050</name>
</gene>
<organism evidence="2 3">
    <name type="scientific">Hymenobacter segetis</name>
    <dbReference type="NCBI Taxonomy" id="2025509"/>
    <lineage>
        <taxon>Bacteria</taxon>
        <taxon>Pseudomonadati</taxon>
        <taxon>Bacteroidota</taxon>
        <taxon>Cytophagia</taxon>
        <taxon>Cytophagales</taxon>
        <taxon>Hymenobacteraceae</taxon>
        <taxon>Hymenobacter</taxon>
    </lineage>
</organism>
<evidence type="ECO:0000259" key="1">
    <source>
        <dbReference type="Pfam" id="PF05076"/>
    </source>
</evidence>
<keyword evidence="3" id="KW-1185">Reference proteome</keyword>
<proteinExistence type="predicted"/>